<name>A0A2G5B5A4_COERN</name>
<dbReference type="GO" id="GO:0004672">
    <property type="term" value="F:protein kinase activity"/>
    <property type="evidence" value="ECO:0007669"/>
    <property type="project" value="InterPro"/>
</dbReference>
<reference evidence="2 3" key="1">
    <citation type="journal article" date="2015" name="Genome Biol. Evol.">
        <title>Phylogenomic analyses indicate that early fungi evolved digesting cell walls of algal ancestors of land plants.</title>
        <authorList>
            <person name="Chang Y."/>
            <person name="Wang S."/>
            <person name="Sekimoto S."/>
            <person name="Aerts A.L."/>
            <person name="Choi C."/>
            <person name="Clum A."/>
            <person name="LaButti K.M."/>
            <person name="Lindquist E.A."/>
            <person name="Yee Ngan C."/>
            <person name="Ohm R.A."/>
            <person name="Salamov A.A."/>
            <person name="Grigoriev I.V."/>
            <person name="Spatafora J.W."/>
            <person name="Berbee M.L."/>
        </authorList>
    </citation>
    <scope>NUCLEOTIDE SEQUENCE [LARGE SCALE GENOMIC DNA]</scope>
    <source>
        <strain evidence="2 3">NRRL 1564</strain>
    </source>
</reference>
<dbReference type="Pfam" id="PF17667">
    <property type="entry name" value="Pkinase_fungal"/>
    <property type="match status" value="1"/>
</dbReference>
<dbReference type="Proteomes" id="UP000242474">
    <property type="component" value="Unassembled WGS sequence"/>
</dbReference>
<keyword evidence="3" id="KW-1185">Reference proteome</keyword>
<dbReference type="EMBL" id="KZ303521">
    <property type="protein sequence ID" value="PIA14181.1"/>
    <property type="molecule type" value="Genomic_DNA"/>
</dbReference>
<dbReference type="GO" id="GO:0005524">
    <property type="term" value="F:ATP binding"/>
    <property type="evidence" value="ECO:0007669"/>
    <property type="project" value="InterPro"/>
</dbReference>
<dbReference type="InterPro" id="IPR040976">
    <property type="entry name" value="Pkinase_fungal"/>
</dbReference>
<evidence type="ECO:0000259" key="1">
    <source>
        <dbReference type="PROSITE" id="PS50011"/>
    </source>
</evidence>
<dbReference type="InterPro" id="IPR011009">
    <property type="entry name" value="Kinase-like_dom_sf"/>
</dbReference>
<dbReference type="SUPFAM" id="SSF56112">
    <property type="entry name" value="Protein kinase-like (PK-like)"/>
    <property type="match status" value="1"/>
</dbReference>
<dbReference type="Gene3D" id="1.10.510.10">
    <property type="entry name" value="Transferase(Phosphotransferase) domain 1"/>
    <property type="match status" value="1"/>
</dbReference>
<dbReference type="InterPro" id="IPR000719">
    <property type="entry name" value="Prot_kinase_dom"/>
</dbReference>
<evidence type="ECO:0000313" key="3">
    <source>
        <dbReference type="Proteomes" id="UP000242474"/>
    </source>
</evidence>
<protein>
    <recommendedName>
        <fullName evidence="1">Protein kinase domain-containing protein</fullName>
    </recommendedName>
</protein>
<proteinExistence type="predicted"/>
<gene>
    <name evidence="2" type="ORF">COEREDRAFT_99132</name>
</gene>
<accession>A0A2G5B5A4</accession>
<dbReference type="PROSITE" id="PS50011">
    <property type="entry name" value="PROTEIN_KINASE_DOM"/>
    <property type="match status" value="1"/>
</dbReference>
<feature type="domain" description="Protein kinase" evidence="1">
    <location>
        <begin position="287"/>
        <end position="603"/>
    </location>
</feature>
<dbReference type="STRING" id="763665.A0A2G5B5A4"/>
<organism evidence="2 3">
    <name type="scientific">Coemansia reversa (strain ATCC 12441 / NRRL 1564)</name>
    <dbReference type="NCBI Taxonomy" id="763665"/>
    <lineage>
        <taxon>Eukaryota</taxon>
        <taxon>Fungi</taxon>
        <taxon>Fungi incertae sedis</taxon>
        <taxon>Zoopagomycota</taxon>
        <taxon>Kickxellomycotina</taxon>
        <taxon>Kickxellomycetes</taxon>
        <taxon>Kickxellales</taxon>
        <taxon>Kickxellaceae</taxon>
        <taxon>Coemansia</taxon>
    </lineage>
</organism>
<dbReference type="OrthoDB" id="5592585at2759"/>
<evidence type="ECO:0000313" key="2">
    <source>
        <dbReference type="EMBL" id="PIA14181.1"/>
    </source>
</evidence>
<sequence length="603" mass="67044">MPFSKPHDTPTKRTQHTTTVRALFVEQQEKGVANAEQDTRLGDIASALNNEQYEHLLTYAGSIIAGPQDVSLAPNVIPDTRKESSLSLHDSTPAHCRRIVNVAERAAFVDDPDRGQRRNRIAGDLAERVEYVSIETLNHYLGLVKRYNAYVSNSETLFDDVSGLAPQMTATGLKYPAAAADEPDFAGLYSQDGTSRLSGESALTDYFQCLWEHLQNKRKDGWLNDMQTSALKLIDFQKTRVPGTSHQPDGLFSRSSEAKFSTAEIIFEAKWANYNLENIPDIILGQFTAGSAADHGRIEEAFGNENGMTELGKRIERPVRIVRRATYMYNCVYYDAGVKRNAILKLTWAPNYRLPEGAAYQIIGSACGDLIPKIYSSGILISDSFGYRLEYAIMEDCGETLEQYASRCCKSFGFECTSFYAKMVEVIGSISNCLAIAYSEGVLHRDISPGNIAINRAGAVKLIDWGCARLRINKVIPDLNAIAHKWSFSADQDPYMETRHDSLTGTHPSMSIQVLGNCTKRSLLHDLESVFFTAMYAMAVANGQGSDTWDMRRRLLFALAALCQRKTTASALESLIVWTMSSMLLMQCTMHYFGKTISSLAMI</sequence>
<dbReference type="AlphaFoldDB" id="A0A2G5B5A4"/>